<name>A0ACC2HA14_DALPE</name>
<reference evidence="1" key="1">
    <citation type="submission" date="2021-05" db="EMBL/GenBank/DDBJ databases">
        <authorList>
            <person name="Pan Q."/>
            <person name="Jouanno E."/>
            <person name="Zahm M."/>
            <person name="Klopp C."/>
            <person name="Cabau C."/>
            <person name="Louis A."/>
            <person name="Berthelot C."/>
            <person name="Parey E."/>
            <person name="Roest Crollius H."/>
            <person name="Montfort J."/>
            <person name="Robinson-Rechavi M."/>
            <person name="Bouchez O."/>
            <person name="Lampietro C."/>
            <person name="Lopez Roques C."/>
            <person name="Donnadieu C."/>
            <person name="Postlethwait J."/>
            <person name="Bobe J."/>
            <person name="Dillon D."/>
            <person name="Chandos A."/>
            <person name="von Hippel F."/>
            <person name="Guiguen Y."/>
        </authorList>
    </citation>
    <scope>NUCLEOTIDE SEQUENCE</scope>
    <source>
        <strain evidence="1">YG-Jan2019</strain>
    </source>
</reference>
<keyword evidence="2" id="KW-1185">Reference proteome</keyword>
<evidence type="ECO:0000313" key="2">
    <source>
        <dbReference type="Proteomes" id="UP001157502"/>
    </source>
</evidence>
<evidence type="ECO:0000313" key="1">
    <source>
        <dbReference type="EMBL" id="KAJ8012663.1"/>
    </source>
</evidence>
<protein>
    <submittedName>
        <fullName evidence="1">Uncharacterized protein</fullName>
    </submittedName>
</protein>
<accession>A0ACC2HA14</accession>
<dbReference type="EMBL" id="CM055731">
    <property type="protein sequence ID" value="KAJ8012663.1"/>
    <property type="molecule type" value="Genomic_DNA"/>
</dbReference>
<dbReference type="Proteomes" id="UP001157502">
    <property type="component" value="Chromosome 4"/>
</dbReference>
<gene>
    <name evidence="1" type="ORF">DPEC_G00045230</name>
</gene>
<sequence>MSGGVSQNQGTLKSTFFHTPPFRSQHQPNSVQATFQPNSSHRDNEDNFMDWTEGPQVTTNLNLWQNQVPSCQDEQPMDVDVVEVKHINQSAGTSLATVGPSQSTAATSKKTHRLSQPEAVTKKPLAPSRAAPIVDVTIVVDHTGATFKKPVYISKPKAATKTTVLPSKSEVAAPIVDVTTVVDHTGATFKKPVYISKPKAATKTTVLPSKSEVASVWSSRQQEAARYGPSSRTANIRASTSQAAIGQSSTTQIAVSNSQSATCTKRPGVKRRSNSPPQEDNSKRRMM</sequence>
<comment type="caution">
    <text evidence="1">The sequence shown here is derived from an EMBL/GenBank/DDBJ whole genome shotgun (WGS) entry which is preliminary data.</text>
</comment>
<proteinExistence type="predicted"/>
<organism evidence="1 2">
    <name type="scientific">Dallia pectoralis</name>
    <name type="common">Alaska blackfish</name>
    <dbReference type="NCBI Taxonomy" id="75939"/>
    <lineage>
        <taxon>Eukaryota</taxon>
        <taxon>Metazoa</taxon>
        <taxon>Chordata</taxon>
        <taxon>Craniata</taxon>
        <taxon>Vertebrata</taxon>
        <taxon>Euteleostomi</taxon>
        <taxon>Actinopterygii</taxon>
        <taxon>Neopterygii</taxon>
        <taxon>Teleostei</taxon>
        <taxon>Protacanthopterygii</taxon>
        <taxon>Esociformes</taxon>
        <taxon>Umbridae</taxon>
        <taxon>Dallia</taxon>
    </lineage>
</organism>